<dbReference type="Proteomes" id="UP000246085">
    <property type="component" value="Chromosome BRAD3257"/>
</dbReference>
<protein>
    <submittedName>
        <fullName evidence="2">Uncharacterized protein</fullName>
    </submittedName>
</protein>
<evidence type="ECO:0000313" key="2">
    <source>
        <dbReference type="EMBL" id="SPP94441.1"/>
    </source>
</evidence>
<organism evidence="2 3">
    <name type="scientific">Bradyrhizobium vignae</name>
    <dbReference type="NCBI Taxonomy" id="1549949"/>
    <lineage>
        <taxon>Bacteria</taxon>
        <taxon>Pseudomonadati</taxon>
        <taxon>Pseudomonadota</taxon>
        <taxon>Alphaproteobacteria</taxon>
        <taxon>Hyphomicrobiales</taxon>
        <taxon>Nitrobacteraceae</taxon>
        <taxon>Bradyrhizobium</taxon>
    </lineage>
</organism>
<dbReference type="AlphaFoldDB" id="A0A2U3PZ50"/>
<gene>
    <name evidence="2" type="ORF">BRAD3257_3412</name>
</gene>
<reference evidence="2 3" key="1">
    <citation type="submission" date="2018-03" db="EMBL/GenBank/DDBJ databases">
        <authorList>
            <person name="Gully D."/>
        </authorList>
    </citation>
    <scope>NUCLEOTIDE SEQUENCE [LARGE SCALE GENOMIC DNA]</scope>
    <source>
        <strain evidence="2">ORS3257</strain>
    </source>
</reference>
<sequence length="70" mass="7280">MTADFSGPPAKPRGNRRQPAWGTTSALSCLPGPVIPRYLASAVCFALPALLNHGVKSILAGKAPLGRRPT</sequence>
<dbReference type="EMBL" id="LS398110">
    <property type="protein sequence ID" value="SPP94441.1"/>
    <property type="molecule type" value="Genomic_DNA"/>
</dbReference>
<name>A0A2U3PZ50_9BRAD</name>
<dbReference type="KEGG" id="bvz:BRAD3257_3412"/>
<accession>A0A2U3PZ50</accession>
<evidence type="ECO:0000256" key="1">
    <source>
        <dbReference type="SAM" id="MobiDB-lite"/>
    </source>
</evidence>
<evidence type="ECO:0000313" key="3">
    <source>
        <dbReference type="Proteomes" id="UP000246085"/>
    </source>
</evidence>
<proteinExistence type="predicted"/>
<feature type="region of interest" description="Disordered" evidence="1">
    <location>
        <begin position="1"/>
        <end position="23"/>
    </location>
</feature>